<feature type="domain" description="HTH lacI-type" evidence="4">
    <location>
        <begin position="8"/>
        <end position="62"/>
    </location>
</feature>
<accession>A0A377UV87</accession>
<keyword evidence="2" id="KW-0238">DNA-binding</keyword>
<dbReference type="GO" id="GO:0000976">
    <property type="term" value="F:transcription cis-regulatory region binding"/>
    <property type="evidence" value="ECO:0007669"/>
    <property type="project" value="TreeGrafter"/>
</dbReference>
<dbReference type="Proteomes" id="UP000255518">
    <property type="component" value="Unassembled WGS sequence"/>
</dbReference>
<gene>
    <name evidence="5" type="primary">degA_1</name>
    <name evidence="5" type="ORF">NCTC13443_01005</name>
</gene>
<dbReference type="AlphaFoldDB" id="A0A377UV87"/>
<evidence type="ECO:0000256" key="1">
    <source>
        <dbReference type="ARBA" id="ARBA00023015"/>
    </source>
</evidence>
<evidence type="ECO:0000259" key="4">
    <source>
        <dbReference type="PROSITE" id="PS50932"/>
    </source>
</evidence>
<keyword evidence="3" id="KW-0804">Transcription</keyword>
<reference evidence="5 6" key="1">
    <citation type="submission" date="2018-06" db="EMBL/GenBank/DDBJ databases">
        <authorList>
            <consortium name="Pathogen Informatics"/>
            <person name="Doyle S."/>
        </authorList>
    </citation>
    <scope>NUCLEOTIDE SEQUENCE [LARGE SCALE GENOMIC DNA]</scope>
    <source>
        <strain evidence="5 6">NCTC13443</strain>
    </source>
</reference>
<evidence type="ECO:0000256" key="2">
    <source>
        <dbReference type="ARBA" id="ARBA00023125"/>
    </source>
</evidence>
<dbReference type="CDD" id="cd01392">
    <property type="entry name" value="HTH_LacI"/>
    <property type="match status" value="1"/>
</dbReference>
<organism evidence="5 6">
    <name type="scientific">Klebsiella pneumoniae</name>
    <dbReference type="NCBI Taxonomy" id="573"/>
    <lineage>
        <taxon>Bacteria</taxon>
        <taxon>Pseudomonadati</taxon>
        <taxon>Pseudomonadota</taxon>
        <taxon>Gammaproteobacteria</taxon>
        <taxon>Enterobacterales</taxon>
        <taxon>Enterobacteriaceae</taxon>
        <taxon>Klebsiella/Raoultella group</taxon>
        <taxon>Klebsiella</taxon>
        <taxon>Klebsiella pneumoniae complex</taxon>
    </lineage>
</organism>
<dbReference type="GO" id="GO:0003700">
    <property type="term" value="F:DNA-binding transcription factor activity"/>
    <property type="evidence" value="ECO:0007669"/>
    <property type="project" value="TreeGrafter"/>
</dbReference>
<evidence type="ECO:0000256" key="3">
    <source>
        <dbReference type="ARBA" id="ARBA00023163"/>
    </source>
</evidence>
<sequence>MNPRKPSVTAQDVARRAGVSRAVVSRALSNNGSISPDARARVLRAAEELGYQVNFLAQGLNRQRSHLIGVIVSRISDPFRSTLLDALLNEIQRQGFQALVSEIHSEQDLAQTLRRFAQFRVSGVIVTSGQPPEALVNECVQQHIPVVGINRQPTIPGVDYVCSDNAAGAELAADQLLRSGCQRFGWLNHHPSTWAGRMRGEAFGRALQTRGVDVERHLAILACQQEGYAGGLQAAALADEALEGIFCANAQLACGFLDGMRQRGREAPADFQLIGFDNTPTTAQYSYQLTTLHQDVGGDRPPGARPASGARRRPFATFTHHLGGGNLNSPAHVALCYLRAGL</sequence>
<dbReference type="Pfam" id="PF00356">
    <property type="entry name" value="LacI"/>
    <property type="match status" value="1"/>
</dbReference>
<evidence type="ECO:0000313" key="6">
    <source>
        <dbReference type="Proteomes" id="UP000255518"/>
    </source>
</evidence>
<evidence type="ECO:0000313" key="5">
    <source>
        <dbReference type="EMBL" id="STT00713.1"/>
    </source>
</evidence>
<proteinExistence type="predicted"/>
<dbReference type="Gene3D" id="1.10.260.40">
    <property type="entry name" value="lambda repressor-like DNA-binding domains"/>
    <property type="match status" value="1"/>
</dbReference>
<dbReference type="PROSITE" id="PS50932">
    <property type="entry name" value="HTH_LACI_2"/>
    <property type="match status" value="1"/>
</dbReference>
<dbReference type="InterPro" id="IPR000843">
    <property type="entry name" value="HTH_LacI"/>
</dbReference>
<dbReference type="EMBL" id="UGKT01000001">
    <property type="protein sequence ID" value="STT00713.1"/>
    <property type="molecule type" value="Genomic_DNA"/>
</dbReference>
<dbReference type="SUPFAM" id="SSF47413">
    <property type="entry name" value="lambda repressor-like DNA-binding domains"/>
    <property type="match status" value="1"/>
</dbReference>
<dbReference type="Pfam" id="PF13407">
    <property type="entry name" value="Peripla_BP_4"/>
    <property type="match status" value="1"/>
</dbReference>
<dbReference type="InterPro" id="IPR028082">
    <property type="entry name" value="Peripla_BP_I"/>
</dbReference>
<protein>
    <submittedName>
        <fullName evidence="5">LacI family transcriptional regulator</fullName>
    </submittedName>
</protein>
<dbReference type="InterPro" id="IPR025997">
    <property type="entry name" value="SBP_2_dom"/>
</dbReference>
<dbReference type="CDD" id="cd06278">
    <property type="entry name" value="PBP1_LacI-like"/>
    <property type="match status" value="1"/>
</dbReference>
<dbReference type="PANTHER" id="PTHR30146:SF109">
    <property type="entry name" value="HTH-TYPE TRANSCRIPTIONAL REGULATOR GALS"/>
    <property type="match status" value="1"/>
</dbReference>
<dbReference type="PANTHER" id="PTHR30146">
    <property type="entry name" value="LACI-RELATED TRANSCRIPTIONAL REPRESSOR"/>
    <property type="match status" value="1"/>
</dbReference>
<dbReference type="Gene3D" id="3.40.50.2300">
    <property type="match status" value="2"/>
</dbReference>
<name>A0A377UV87_KLEPN</name>
<dbReference type="InterPro" id="IPR010982">
    <property type="entry name" value="Lambda_DNA-bd_dom_sf"/>
</dbReference>
<dbReference type="SMART" id="SM00354">
    <property type="entry name" value="HTH_LACI"/>
    <property type="match status" value="1"/>
</dbReference>
<dbReference type="SUPFAM" id="SSF53822">
    <property type="entry name" value="Periplasmic binding protein-like I"/>
    <property type="match status" value="1"/>
</dbReference>
<keyword evidence="1" id="KW-0805">Transcription regulation</keyword>